<dbReference type="AlphaFoldDB" id="A0A243RIK1"/>
<dbReference type="Proteomes" id="UP000194761">
    <property type="component" value="Unassembled WGS sequence"/>
</dbReference>
<accession>A0A243RIK1</accession>
<keyword evidence="2" id="KW-1185">Reference proteome</keyword>
<comment type="caution">
    <text evidence="1">The sequence shown here is derived from an EMBL/GenBank/DDBJ whole genome shotgun (WGS) entry which is preliminary data.</text>
</comment>
<protein>
    <recommendedName>
        <fullName evidence="3">TOMM leader peptide-binding protein</fullName>
    </recommendedName>
</protein>
<organism evidence="1 2">
    <name type="scientific">Streptosporangium minutum</name>
    <dbReference type="NCBI Taxonomy" id="569862"/>
    <lineage>
        <taxon>Bacteria</taxon>
        <taxon>Bacillati</taxon>
        <taxon>Actinomycetota</taxon>
        <taxon>Actinomycetes</taxon>
        <taxon>Streptosporangiales</taxon>
        <taxon>Streptosporangiaceae</taxon>
        <taxon>Streptosporangium</taxon>
    </lineage>
</organism>
<evidence type="ECO:0000313" key="2">
    <source>
        <dbReference type="Proteomes" id="UP000194761"/>
    </source>
</evidence>
<proteinExistence type="predicted"/>
<sequence>MAATLRLTSPEKEMNMTHVIAIGPFAADVATVLQRRGVDDEPTLFAQGHGVVTSLLPRADAYVLITSRHDSKLVAEVGDLVGKWGASFVPVVHETRWLRVGPLSLPGGTGACAECFERRSIQHSTIGSALSDLHAFYARDPVGPGGHLPSHVLTAAGLAQWGLATLHSGDSGAHGAYRAVNVAKSQFIQGRTVGVHGCLRCYPLSESISRRDRSWRGLTDHLTVASTGSKKDM</sequence>
<evidence type="ECO:0000313" key="1">
    <source>
        <dbReference type="EMBL" id="OUC94684.1"/>
    </source>
</evidence>
<gene>
    <name evidence="1" type="ORF">CA984_21510</name>
</gene>
<name>A0A243RIK1_9ACTN</name>
<dbReference type="Gene3D" id="3.40.50.720">
    <property type="entry name" value="NAD(P)-binding Rossmann-like Domain"/>
    <property type="match status" value="1"/>
</dbReference>
<evidence type="ECO:0008006" key="3">
    <source>
        <dbReference type="Google" id="ProtNLM"/>
    </source>
</evidence>
<reference evidence="1 2" key="1">
    <citation type="submission" date="2017-05" db="EMBL/GenBank/DDBJ databases">
        <title>Biotechnological potential of actinobacteria isolated from South African environments.</title>
        <authorList>
            <person name="Le Roes-Hill M."/>
            <person name="Prins A."/>
            <person name="Durrell K.A."/>
        </authorList>
    </citation>
    <scope>NUCLEOTIDE SEQUENCE [LARGE SCALE GENOMIC DNA]</scope>
    <source>
        <strain evidence="1">M26</strain>
    </source>
</reference>
<dbReference type="EMBL" id="NGFP01000099">
    <property type="protein sequence ID" value="OUC94684.1"/>
    <property type="molecule type" value="Genomic_DNA"/>
</dbReference>